<keyword evidence="2" id="KW-1185">Reference proteome</keyword>
<accession>A0ACB9TGE1</accession>
<gene>
    <name evidence="1" type="ORF">MML48_3g00005968</name>
</gene>
<reference evidence="1" key="1">
    <citation type="submission" date="2022-04" db="EMBL/GenBank/DDBJ databases">
        <title>Chromosome-scale genome assembly of Holotrichia oblita Faldermann.</title>
        <authorList>
            <person name="Rongchong L."/>
        </authorList>
    </citation>
    <scope>NUCLEOTIDE SEQUENCE</scope>
    <source>
        <strain evidence="1">81SQS9</strain>
    </source>
</reference>
<protein>
    <submittedName>
        <fullName evidence="1">Fip1-like 1 protein</fullName>
    </submittedName>
</protein>
<dbReference type="EMBL" id="CM043017">
    <property type="protein sequence ID" value="KAI4465812.1"/>
    <property type="molecule type" value="Genomic_DNA"/>
</dbReference>
<organism evidence="1 2">
    <name type="scientific">Holotrichia oblita</name>
    <name type="common">Chafer beetle</name>
    <dbReference type="NCBI Taxonomy" id="644536"/>
    <lineage>
        <taxon>Eukaryota</taxon>
        <taxon>Metazoa</taxon>
        <taxon>Ecdysozoa</taxon>
        <taxon>Arthropoda</taxon>
        <taxon>Hexapoda</taxon>
        <taxon>Insecta</taxon>
        <taxon>Pterygota</taxon>
        <taxon>Neoptera</taxon>
        <taxon>Endopterygota</taxon>
        <taxon>Coleoptera</taxon>
        <taxon>Polyphaga</taxon>
        <taxon>Scarabaeiformia</taxon>
        <taxon>Scarabaeidae</taxon>
        <taxon>Melolonthinae</taxon>
        <taxon>Holotrichia</taxon>
    </lineage>
</organism>
<name>A0ACB9TGE1_HOLOL</name>
<dbReference type="Proteomes" id="UP001056778">
    <property type="component" value="Chromosome 3"/>
</dbReference>
<evidence type="ECO:0000313" key="2">
    <source>
        <dbReference type="Proteomes" id="UP001056778"/>
    </source>
</evidence>
<sequence length="456" mass="51210">MADDVDNDDKWLYGESNDALGAENEHAQEHNDENIEEPQGLEESQQAQNINDQTNVDQPDNISNQEQQNEDAQNTPPEDGEIEKQAGECSDKEDFDEDSDDDDVNVVIGDIKTSSAYTTLNIKRGGLLTTANAADKSKQVQQPGKFAVEEFDQVGTINGVPATEYNLDSLEEKPWRKPGADITDYFNYGFNEDTWRAYCERQKRLRVNESGVGLAPMSAIGIPRGPVPIMNDNSKYSGNYTAQRKAGPPPGRRMTGSIDVIGGSAARIGTALGKMDTPKENVIQVMTADRREYSRKPPGFPDMSMPPPNFEEFQPEYGFNPEPEPFYGGYEPTQDSQWGTEANSNWTPQEIKPLTGPPMVPPVVPPVNLGPPMVPPVTLGGPPIKDGSPSHRESRDRDREISRSRSEKPRERDRDRERSHRRERSRSRSRRHKSRSRSPSHRSHRKKKSRRHEDSD</sequence>
<proteinExistence type="predicted"/>
<evidence type="ECO:0000313" key="1">
    <source>
        <dbReference type="EMBL" id="KAI4465812.1"/>
    </source>
</evidence>
<comment type="caution">
    <text evidence="1">The sequence shown here is derived from an EMBL/GenBank/DDBJ whole genome shotgun (WGS) entry which is preliminary data.</text>
</comment>